<sequence>MDAGMTSVEPRPLATHEEGWREAQHKKRKTYRYIAVVALLIRPQDADARCRVEELQEMRSHYDAAYQRWEPHVTLVPPFELSIEAERGALREGQASAKRFTHNVDEGSPRADGSLPPAAFSDAQRAGTSNESELAIRDLERVERGIWKDRAAEISLKIQRAVTTHEPFKLVFDTWGAFKVRAYTTVHLKPRTDGWQPRDAPKRSTEECLDDAASPSLDATSNAPNGHAEVCTLQRDIEVALPESEDCAFRRGGSNTSKGGGGGRSKGAPRSKESGAPNSQRFKEHAFKPHLTAGQYNVSYEQKAGQSVQERDAKRQDVIRRATDLTSDPTRCIHLEVDRVFLLGKPIGRPGPYDIWDEIPLKGAAP</sequence>
<evidence type="ECO:0000313" key="2">
    <source>
        <dbReference type="EMBL" id="CEH18222.1"/>
    </source>
</evidence>
<feature type="region of interest" description="Disordered" evidence="1">
    <location>
        <begin position="1"/>
        <end position="21"/>
    </location>
</feature>
<feature type="region of interest" description="Disordered" evidence="1">
    <location>
        <begin position="191"/>
        <end position="225"/>
    </location>
</feature>
<proteinExistence type="predicted"/>
<accession>A0A0P1BP39</accession>
<dbReference type="GO" id="GO:0016874">
    <property type="term" value="F:ligase activity"/>
    <property type="evidence" value="ECO:0007669"/>
    <property type="project" value="UniProtKB-KW"/>
</dbReference>
<evidence type="ECO:0000256" key="1">
    <source>
        <dbReference type="SAM" id="MobiDB-lite"/>
    </source>
</evidence>
<feature type="region of interest" description="Disordered" evidence="1">
    <location>
        <begin position="103"/>
        <end position="131"/>
    </location>
</feature>
<dbReference type="PANTHER" id="PTHR37474:SF1">
    <property type="entry name" value="2'-5' RNA LIGASE FAMILY PROTEIN"/>
    <property type="match status" value="1"/>
</dbReference>
<dbReference type="Proteomes" id="UP000054845">
    <property type="component" value="Unassembled WGS sequence"/>
</dbReference>
<name>A0A0P1BP39_9BASI</name>
<evidence type="ECO:0000313" key="3">
    <source>
        <dbReference type="Proteomes" id="UP000054845"/>
    </source>
</evidence>
<dbReference type="Gene3D" id="3.90.1140.10">
    <property type="entry name" value="Cyclic phosphodiesterase"/>
    <property type="match status" value="1"/>
</dbReference>
<feature type="region of interest" description="Disordered" evidence="1">
    <location>
        <begin position="248"/>
        <end position="279"/>
    </location>
</feature>
<reference evidence="3" key="1">
    <citation type="submission" date="2014-09" db="EMBL/GenBank/DDBJ databases">
        <authorList>
            <person name="Sharma Rahul"/>
            <person name="Thines Marco"/>
        </authorList>
    </citation>
    <scope>NUCLEOTIDE SEQUENCE [LARGE SCALE GENOMIC DNA]</scope>
</reference>
<dbReference type="OrthoDB" id="10263155at2759"/>
<keyword evidence="2" id="KW-0436">Ligase</keyword>
<protein>
    <submittedName>
        <fullName evidence="2">RNA ligase/cyclic nucleotide phosphodiesterase</fullName>
    </submittedName>
</protein>
<dbReference type="AlphaFoldDB" id="A0A0P1BP39"/>
<organism evidence="2 3">
    <name type="scientific">Ceraceosorus bombacis</name>
    <dbReference type="NCBI Taxonomy" id="401625"/>
    <lineage>
        <taxon>Eukaryota</taxon>
        <taxon>Fungi</taxon>
        <taxon>Dikarya</taxon>
        <taxon>Basidiomycota</taxon>
        <taxon>Ustilaginomycotina</taxon>
        <taxon>Exobasidiomycetes</taxon>
        <taxon>Ceraceosorales</taxon>
        <taxon>Ceraceosoraceae</taxon>
        <taxon>Ceraceosorus</taxon>
    </lineage>
</organism>
<keyword evidence="3" id="KW-1185">Reference proteome</keyword>
<dbReference type="PANTHER" id="PTHR37474">
    <property type="entry name" value="RNA LIGASE/CYCLIC NUCLEOTIDE PHOSPHODIESTERASE"/>
    <property type="match status" value="1"/>
</dbReference>
<dbReference type="Pfam" id="PF13563">
    <property type="entry name" value="2_5_RNA_ligase2"/>
    <property type="match status" value="1"/>
</dbReference>
<dbReference type="EMBL" id="CCYA01000270">
    <property type="protein sequence ID" value="CEH18222.1"/>
    <property type="molecule type" value="Genomic_DNA"/>
</dbReference>